<dbReference type="PIRSF" id="PIRSF001361">
    <property type="entry name" value="DAHP_synthase"/>
    <property type="match status" value="1"/>
</dbReference>
<name>A0A6C1DNY0_SACPS</name>
<dbReference type="GO" id="GO:0009073">
    <property type="term" value="P:aromatic amino acid family biosynthetic process"/>
    <property type="evidence" value="ECO:0007669"/>
    <property type="project" value="UniProtKB-KW"/>
</dbReference>
<keyword evidence="4" id="KW-0346">Stress response</keyword>
<keyword evidence="10" id="KW-1185">Reference proteome</keyword>
<dbReference type="FunFam" id="3.20.20.70:FF:000005">
    <property type="entry name" value="Phospho-2-dehydro-3-deoxyheptonate aldolase"/>
    <property type="match status" value="1"/>
</dbReference>
<dbReference type="GO" id="GO:0009423">
    <property type="term" value="P:chorismate biosynthetic process"/>
    <property type="evidence" value="ECO:0007669"/>
    <property type="project" value="UniProtKB-ARBA"/>
</dbReference>
<evidence type="ECO:0000256" key="5">
    <source>
        <dbReference type="ARBA" id="ARBA00023141"/>
    </source>
</evidence>
<organism evidence="9 10">
    <name type="scientific">Saccharomyces pastorianus</name>
    <name type="common">Lager yeast</name>
    <name type="synonym">Saccharomyces cerevisiae x Saccharomyces eubayanus</name>
    <dbReference type="NCBI Taxonomy" id="27292"/>
    <lineage>
        <taxon>Eukaryota</taxon>
        <taxon>Fungi</taxon>
        <taxon>Dikarya</taxon>
        <taxon>Ascomycota</taxon>
        <taxon>Saccharomycotina</taxon>
        <taxon>Saccharomycetes</taxon>
        <taxon>Saccharomycetales</taxon>
        <taxon>Saccharomycetaceae</taxon>
        <taxon>Saccharomyces</taxon>
    </lineage>
</organism>
<evidence type="ECO:0000313" key="10">
    <source>
        <dbReference type="Proteomes" id="UP000501346"/>
    </source>
</evidence>
<dbReference type="GO" id="GO:0003849">
    <property type="term" value="F:3-deoxy-7-phosphoheptulonate synthase activity"/>
    <property type="evidence" value="ECO:0007669"/>
    <property type="project" value="UniProtKB-EC"/>
</dbReference>
<evidence type="ECO:0000256" key="4">
    <source>
        <dbReference type="ARBA" id="ARBA00023016"/>
    </source>
</evidence>
<accession>A0A6C1DNY0</accession>
<keyword evidence="5 7" id="KW-0057">Aromatic amino acid biosynthesis</keyword>
<dbReference type="AlphaFoldDB" id="A0A6C1DNY0"/>
<keyword evidence="3 7" id="KW-0808">Transferase</keyword>
<dbReference type="EC" id="2.5.1.54" evidence="7"/>
<evidence type="ECO:0000256" key="2">
    <source>
        <dbReference type="ARBA" id="ARBA00022605"/>
    </source>
</evidence>
<dbReference type="EMBL" id="CP048985">
    <property type="protein sequence ID" value="QID78565.1"/>
    <property type="molecule type" value="Genomic_DNA"/>
</dbReference>
<dbReference type="GO" id="GO:0005737">
    <property type="term" value="C:cytoplasm"/>
    <property type="evidence" value="ECO:0007669"/>
    <property type="project" value="TreeGrafter"/>
</dbReference>
<dbReference type="NCBIfam" id="TIGR00034">
    <property type="entry name" value="aroFGH"/>
    <property type="match status" value="1"/>
</dbReference>
<evidence type="ECO:0000256" key="7">
    <source>
        <dbReference type="PIRNR" id="PIRNR001361"/>
    </source>
</evidence>
<comment type="catalytic activity">
    <reaction evidence="6 7">
        <text>D-erythrose 4-phosphate + phosphoenolpyruvate + H2O = 7-phospho-2-dehydro-3-deoxy-D-arabino-heptonate + phosphate</text>
        <dbReference type="Rhea" id="RHEA:14717"/>
        <dbReference type="ChEBI" id="CHEBI:15377"/>
        <dbReference type="ChEBI" id="CHEBI:16897"/>
        <dbReference type="ChEBI" id="CHEBI:43474"/>
        <dbReference type="ChEBI" id="CHEBI:58394"/>
        <dbReference type="ChEBI" id="CHEBI:58702"/>
        <dbReference type="EC" id="2.5.1.54"/>
    </reaction>
</comment>
<evidence type="ECO:0000313" key="9">
    <source>
        <dbReference type="EMBL" id="QID78565.1"/>
    </source>
</evidence>
<feature type="domain" description="DAHP synthetase I/KDSA" evidence="8">
    <location>
        <begin position="46"/>
        <end position="354"/>
    </location>
</feature>
<comment type="similarity">
    <text evidence="1 7">Belongs to the class-I DAHP synthase family.</text>
</comment>
<keyword evidence="2 7" id="KW-0028">Amino-acid biosynthesis</keyword>
<dbReference type="OrthoDB" id="4699125at2759"/>
<dbReference type="InterPro" id="IPR006219">
    <property type="entry name" value="DAHP_synth_1"/>
</dbReference>
<evidence type="ECO:0000256" key="1">
    <source>
        <dbReference type="ARBA" id="ARBA00007985"/>
    </source>
</evidence>
<evidence type="ECO:0000256" key="3">
    <source>
        <dbReference type="ARBA" id="ARBA00022679"/>
    </source>
</evidence>
<reference evidence="9 10" key="1">
    <citation type="journal article" date="2019" name="BMC Genomics">
        <title>Chromosome level assembly and comparative genome analysis confirm lager-brewing yeasts originated from a single hybridization.</title>
        <authorList>
            <person name="Salazar A.N."/>
            <person name="Gorter de Vries A.R."/>
            <person name="van den Broek M."/>
            <person name="Brouwers N."/>
            <person name="de la Torre Cortes P."/>
            <person name="Kuijpers N.G.A."/>
            <person name="Daran J.G."/>
            <person name="Abeel T."/>
        </authorList>
    </citation>
    <scope>NUCLEOTIDE SEQUENCE [LARGE SCALE GENOMIC DNA]</scope>
    <source>
        <strain evidence="9 10">CBS 1483</strain>
    </source>
</reference>
<dbReference type="GO" id="GO:0008652">
    <property type="term" value="P:amino acid biosynthetic process"/>
    <property type="evidence" value="ECO:0007669"/>
    <property type="project" value="UniProtKB-KW"/>
</dbReference>
<gene>
    <name evidence="9" type="primary">ARO3_1</name>
    <name evidence="9" type="ORF">GRS66_000778</name>
</gene>
<dbReference type="Pfam" id="PF00793">
    <property type="entry name" value="DAHP_synth_1"/>
    <property type="match status" value="1"/>
</dbReference>
<protein>
    <recommendedName>
        <fullName evidence="7">Phospho-2-dehydro-3-deoxyheptonate aldolase</fullName>
        <ecNumber evidence="7">2.5.1.54</ecNumber>
    </recommendedName>
</protein>
<dbReference type="SUPFAM" id="SSF51569">
    <property type="entry name" value="Aldolase"/>
    <property type="match status" value="1"/>
</dbReference>
<dbReference type="InterPro" id="IPR013785">
    <property type="entry name" value="Aldolase_TIM"/>
</dbReference>
<dbReference type="NCBIfam" id="NF009395">
    <property type="entry name" value="PRK12755.1"/>
    <property type="match status" value="1"/>
</dbReference>
<evidence type="ECO:0000256" key="6">
    <source>
        <dbReference type="ARBA" id="ARBA00047508"/>
    </source>
</evidence>
<dbReference type="PANTHER" id="PTHR21225:SF18">
    <property type="entry name" value="PHOSPHO-2-DEHYDRO-3-DEOXYHEPTONATE ALDOLASE, PHENYLALANINE-INHIBITED"/>
    <property type="match status" value="1"/>
</dbReference>
<sequence>MFIKNDHAGDRKRLEDWRIKGYDPLTPPDLLQHEFPISAKGEENIIKARDSVCDILNGKDDRLVIVIGPCSLHDPKAAYDYADRLAKISEKLSKDLLIIMRAYLEKPRTTVGWKGLINDPDMNNSFQINKGLRISREMFIKLVEKLPIAGEMLDTISPQFLSDCFSLGAIGARTTESQLHRELASGLSFPIGFKNGTDGGLQVAIDAMRAAAHEHYFLSVTKPGVTAIVGTEGNKDTFLILRGGKNGTNFDKESVQNTKKQLEKAGLTDDSQKRIMIDCSHGNSNKDFKNQPKVAKCIYDQLTEGENSLCGVMIESNINEGRQDIPKEGGTEGLKYGCSVTDACIGWESTEQVLELLAEGVRNRRKALKK</sequence>
<evidence type="ECO:0000259" key="8">
    <source>
        <dbReference type="Pfam" id="PF00793"/>
    </source>
</evidence>
<dbReference type="InterPro" id="IPR006218">
    <property type="entry name" value="DAHP1/KDSA"/>
</dbReference>
<dbReference type="PANTHER" id="PTHR21225">
    <property type="entry name" value="PHOSPHO-2-DEHYDRO-3-DEOXYHEPTONATE ALDOLASE DAHP SYNTHETASE"/>
    <property type="match status" value="1"/>
</dbReference>
<dbReference type="Proteomes" id="UP000501346">
    <property type="component" value="Chromosome ScIV"/>
</dbReference>
<dbReference type="Gene3D" id="3.20.20.70">
    <property type="entry name" value="Aldolase class I"/>
    <property type="match status" value="1"/>
</dbReference>
<proteinExistence type="inferred from homology"/>